<dbReference type="EMBL" id="CP012747">
    <property type="protein sequence ID" value="ALL67010.1"/>
    <property type="molecule type" value="Genomic_DNA"/>
</dbReference>
<feature type="region of interest" description="Disordered" evidence="1">
    <location>
        <begin position="1"/>
        <end position="46"/>
    </location>
</feature>
<reference evidence="2 3" key="1">
    <citation type="journal article" date="2014" name="Genome Announc.">
        <title>Draft Genome Sequence of the Haloacid-Degrading Burkholderia caribensis Strain MBA4.</title>
        <authorList>
            <person name="Pan Y."/>
            <person name="Kong K.F."/>
            <person name="Tsang J.S."/>
        </authorList>
    </citation>
    <scope>NUCLEOTIDE SEQUENCE [LARGE SCALE GENOMIC DNA]</scope>
    <source>
        <strain evidence="2 3">MBA4</strain>
    </source>
</reference>
<protein>
    <submittedName>
        <fullName evidence="2">Uncharacterized protein</fullName>
    </submittedName>
</protein>
<dbReference type="AlphaFoldDB" id="A0A0P0REM3"/>
<dbReference type="Proteomes" id="UP000019146">
    <property type="component" value="Chromosome 2"/>
</dbReference>
<gene>
    <name evidence="2" type="ORF">K788_0008533</name>
</gene>
<evidence type="ECO:0000313" key="3">
    <source>
        <dbReference type="Proteomes" id="UP000019146"/>
    </source>
</evidence>
<organism evidence="2 3">
    <name type="scientific">Paraburkholderia caribensis MBA4</name>
    <dbReference type="NCBI Taxonomy" id="1323664"/>
    <lineage>
        <taxon>Bacteria</taxon>
        <taxon>Pseudomonadati</taxon>
        <taxon>Pseudomonadota</taxon>
        <taxon>Betaproteobacteria</taxon>
        <taxon>Burkholderiales</taxon>
        <taxon>Burkholderiaceae</taxon>
        <taxon>Paraburkholderia</taxon>
    </lineage>
</organism>
<evidence type="ECO:0000256" key="1">
    <source>
        <dbReference type="SAM" id="MobiDB-lite"/>
    </source>
</evidence>
<accession>A0A0P0REM3</accession>
<name>A0A0P0REM3_9BURK</name>
<sequence length="46" mass="5047">MILGRPHATQSTQQSFAPARRPVQTQKPPSKPILPQPGRMPSSRPS</sequence>
<evidence type="ECO:0000313" key="2">
    <source>
        <dbReference type="EMBL" id="ALL67010.1"/>
    </source>
</evidence>
<proteinExistence type="predicted"/>
<dbReference type="KEGG" id="bcai:K788_0008533"/>